<evidence type="ECO:0000313" key="2">
    <source>
        <dbReference type="EMBL" id="SVE28823.1"/>
    </source>
</evidence>
<feature type="domain" description="Creatinase N-terminal" evidence="1">
    <location>
        <begin position="19"/>
        <end position="160"/>
    </location>
</feature>
<dbReference type="Pfam" id="PF01321">
    <property type="entry name" value="Creatinase_N"/>
    <property type="match status" value="1"/>
</dbReference>
<sequence>MQNNKVPKRGFSVQEFETRLSNAQKIMQVYQLDSFLLTTPHNIRYFTGYDSQFWESPTRPWFLVIPASSKPIAIVPEIGESEFNKTWLDDIRTWPSPRPEDEGISLLKATLEDLNKTHGNVGAEFGREMAIRMPVKDLEKLKEAINLNIIDGSDALWDIRK</sequence>
<dbReference type="SUPFAM" id="SSF53092">
    <property type="entry name" value="Creatinase/prolidase N-terminal domain"/>
    <property type="match status" value="1"/>
</dbReference>
<protein>
    <recommendedName>
        <fullName evidence="1">Creatinase N-terminal domain-containing protein</fullName>
    </recommendedName>
</protein>
<dbReference type="EMBL" id="UINC01206953">
    <property type="protein sequence ID" value="SVE28823.1"/>
    <property type="molecule type" value="Genomic_DNA"/>
</dbReference>
<dbReference type="PANTHER" id="PTHR46112:SF2">
    <property type="entry name" value="XAA-PRO AMINOPEPTIDASE P-RELATED"/>
    <property type="match status" value="1"/>
</dbReference>
<gene>
    <name evidence="2" type="ORF">METZ01_LOCUS481677</name>
</gene>
<reference evidence="2" key="1">
    <citation type="submission" date="2018-05" db="EMBL/GenBank/DDBJ databases">
        <authorList>
            <person name="Lanie J.A."/>
            <person name="Ng W.-L."/>
            <person name="Kazmierczak K.M."/>
            <person name="Andrzejewski T.M."/>
            <person name="Davidsen T.M."/>
            <person name="Wayne K.J."/>
            <person name="Tettelin H."/>
            <person name="Glass J.I."/>
            <person name="Rusch D."/>
            <person name="Podicherti R."/>
            <person name="Tsui H.-C.T."/>
            <person name="Winkler M.E."/>
        </authorList>
    </citation>
    <scope>NUCLEOTIDE SEQUENCE</scope>
</reference>
<dbReference type="PANTHER" id="PTHR46112">
    <property type="entry name" value="AMINOPEPTIDASE"/>
    <property type="match status" value="1"/>
</dbReference>
<dbReference type="InterPro" id="IPR050659">
    <property type="entry name" value="Peptidase_M24B"/>
</dbReference>
<feature type="non-terminal residue" evidence="2">
    <location>
        <position position="161"/>
    </location>
</feature>
<accession>A0A383C9T5</accession>
<dbReference type="Gene3D" id="3.40.350.10">
    <property type="entry name" value="Creatinase/prolidase N-terminal domain"/>
    <property type="match status" value="1"/>
</dbReference>
<name>A0A383C9T5_9ZZZZ</name>
<proteinExistence type="predicted"/>
<evidence type="ECO:0000259" key="1">
    <source>
        <dbReference type="Pfam" id="PF01321"/>
    </source>
</evidence>
<dbReference type="InterPro" id="IPR029149">
    <property type="entry name" value="Creatin/AminoP/Spt16_N"/>
</dbReference>
<dbReference type="AlphaFoldDB" id="A0A383C9T5"/>
<organism evidence="2">
    <name type="scientific">marine metagenome</name>
    <dbReference type="NCBI Taxonomy" id="408172"/>
    <lineage>
        <taxon>unclassified sequences</taxon>
        <taxon>metagenomes</taxon>
        <taxon>ecological metagenomes</taxon>
    </lineage>
</organism>
<dbReference type="InterPro" id="IPR000587">
    <property type="entry name" value="Creatinase_N"/>
</dbReference>